<organism evidence="3 4">
    <name type="scientific">Devosia sediminis</name>
    <dbReference type="NCBI Taxonomy" id="2798801"/>
    <lineage>
        <taxon>Bacteria</taxon>
        <taxon>Pseudomonadati</taxon>
        <taxon>Pseudomonadota</taxon>
        <taxon>Alphaproteobacteria</taxon>
        <taxon>Hyphomicrobiales</taxon>
        <taxon>Devosiaceae</taxon>
        <taxon>Devosia</taxon>
    </lineage>
</organism>
<name>A0A934J238_9HYPH</name>
<evidence type="ECO:0000313" key="4">
    <source>
        <dbReference type="Proteomes" id="UP000602124"/>
    </source>
</evidence>
<dbReference type="EMBL" id="JAEKMH010000004">
    <property type="protein sequence ID" value="MBJ3786447.1"/>
    <property type="molecule type" value="Genomic_DNA"/>
</dbReference>
<dbReference type="AlphaFoldDB" id="A0A934J238"/>
<dbReference type="Proteomes" id="UP000602124">
    <property type="component" value="Unassembled WGS sequence"/>
</dbReference>
<evidence type="ECO:0000313" key="3">
    <source>
        <dbReference type="EMBL" id="MBJ3786447.1"/>
    </source>
</evidence>
<protein>
    <submittedName>
        <fullName evidence="3">Uncharacterized protein</fullName>
    </submittedName>
</protein>
<sequence length="158" mass="15944">MTKTKLVLSASLVLATLLSATSAQAATRQVVIGMDTFANRCVDQGGVFEATAPVLTCHTETVRVDCSYATSHDAYCSWPGIDNRIAVNRLIGMADAESSSTGHVGGVPNSDGGGIQAPDLPLDNGGGGGGGIKLPDLPLDNGGGGGGIKLPNLPIKNK</sequence>
<feature type="region of interest" description="Disordered" evidence="1">
    <location>
        <begin position="99"/>
        <end position="133"/>
    </location>
</feature>
<gene>
    <name evidence="3" type="ORF">JEQ47_17105</name>
</gene>
<keyword evidence="2" id="KW-0732">Signal</keyword>
<dbReference type="RefSeq" id="WP_198877634.1">
    <property type="nucleotide sequence ID" value="NZ_JAEKMH010000004.1"/>
</dbReference>
<accession>A0A934J238</accession>
<proteinExistence type="predicted"/>
<evidence type="ECO:0000256" key="1">
    <source>
        <dbReference type="SAM" id="MobiDB-lite"/>
    </source>
</evidence>
<reference evidence="3" key="1">
    <citation type="submission" date="2020-12" db="EMBL/GenBank/DDBJ databases">
        <title>Devosia sp. MSA67 isolated from Mo River.</title>
        <authorList>
            <person name="Ma F."/>
            <person name="Zi Z."/>
        </authorList>
    </citation>
    <scope>NUCLEOTIDE SEQUENCE</scope>
    <source>
        <strain evidence="3">MSA67</strain>
    </source>
</reference>
<comment type="caution">
    <text evidence="3">The sequence shown here is derived from an EMBL/GenBank/DDBJ whole genome shotgun (WGS) entry which is preliminary data.</text>
</comment>
<keyword evidence="4" id="KW-1185">Reference proteome</keyword>
<feature type="chain" id="PRO_5036976567" evidence="2">
    <location>
        <begin position="26"/>
        <end position="158"/>
    </location>
</feature>
<evidence type="ECO:0000256" key="2">
    <source>
        <dbReference type="SAM" id="SignalP"/>
    </source>
</evidence>
<feature type="signal peptide" evidence="2">
    <location>
        <begin position="1"/>
        <end position="25"/>
    </location>
</feature>